<dbReference type="Proteomes" id="UP000422989">
    <property type="component" value="Chromosome"/>
</dbReference>
<keyword evidence="1" id="KW-0732">Signal</keyword>
<name>A0A6I6DNI4_9MICO</name>
<feature type="domain" description="GerMN" evidence="2">
    <location>
        <begin position="208"/>
        <end position="298"/>
    </location>
</feature>
<dbReference type="Pfam" id="PF25976">
    <property type="entry name" value="LpqB_N"/>
    <property type="match status" value="1"/>
</dbReference>
<sequence>MTVSRRALAAAVLALGLVLAGCSGLPQSGPVSVGNAPGDVVDEVTGGSYDAEEPRPGDSPEDIVDGFLRASISPEQNWETARHYLADEIAETWQPAESVTIDATDDREITEIAASGGVATVTADVQGEAVLDGDGRYRVASDGTTSLAFELAKDDEGEWRIVTAPDGIVLDGQFFSELYSAHDLYYFDATWTHLVPDRRWFLTRQNARTRIVQELVDGAPSEWLARGVQTAFGGSLQLSRGTVPVDADNVAQIELTGGAGADVETLGRMTAQLEQSLASTDVRRIALTVDGEASDATSAGVSVASTRVDPRPLVLTDDGFGYLAGGEITSVGGMSDVLADFPEDIASIAVSADRQVAAIGLADGGAMRVTADDRPSAIDTGGRVAAPSLDAYGFIWTVRPDDPRTLTAWSPDLTARRMAGEWADVSRVKAAEVSRDGSRIAAIVTIGEQQWVVVAAIERDPDGTPLSVGPPRRIAQLRMAGIDLAWIDDITVGIAAGGSDSAQVIQQPIGAPARSVAAPLAVVTIGAGDQESPVRLLTDDGALLTLRGTIPTQSASDVRVLATQLGQPE</sequence>
<feature type="chain" id="PRO_5039157636" description="GerMN domain-containing protein" evidence="1">
    <location>
        <begin position="21"/>
        <end position="569"/>
    </location>
</feature>
<accession>A0A6I6DNI4</accession>
<dbReference type="KEGG" id="moj:D7D94_00505"/>
<keyword evidence="4" id="KW-1185">Reference proteome</keyword>
<feature type="signal peptide" evidence="1">
    <location>
        <begin position="1"/>
        <end position="20"/>
    </location>
</feature>
<dbReference type="InterPro" id="IPR059026">
    <property type="entry name" value="LpqB_N"/>
</dbReference>
<protein>
    <recommendedName>
        <fullName evidence="2">GerMN domain-containing protein</fullName>
    </recommendedName>
</protein>
<gene>
    <name evidence="3" type="ORF">D7D94_00505</name>
</gene>
<dbReference type="PROSITE" id="PS51257">
    <property type="entry name" value="PROKAR_LIPOPROTEIN"/>
    <property type="match status" value="1"/>
</dbReference>
<dbReference type="AlphaFoldDB" id="A0A6I6DNI4"/>
<evidence type="ECO:0000313" key="4">
    <source>
        <dbReference type="Proteomes" id="UP000422989"/>
    </source>
</evidence>
<dbReference type="EMBL" id="CP032550">
    <property type="protein sequence ID" value="QGU26342.1"/>
    <property type="molecule type" value="Genomic_DNA"/>
</dbReference>
<dbReference type="Pfam" id="PF10647">
    <property type="entry name" value="Gmad1"/>
    <property type="match status" value="1"/>
</dbReference>
<dbReference type="InterPro" id="IPR018910">
    <property type="entry name" value="LpqB_C"/>
</dbReference>
<evidence type="ECO:0000256" key="1">
    <source>
        <dbReference type="SAM" id="SignalP"/>
    </source>
</evidence>
<dbReference type="SMART" id="SM00909">
    <property type="entry name" value="Germane"/>
    <property type="match status" value="1"/>
</dbReference>
<evidence type="ECO:0000313" key="3">
    <source>
        <dbReference type="EMBL" id="QGU26342.1"/>
    </source>
</evidence>
<organism evidence="3 4">
    <name type="scientific">Microbacterium oryzae</name>
    <dbReference type="NCBI Taxonomy" id="743009"/>
    <lineage>
        <taxon>Bacteria</taxon>
        <taxon>Bacillati</taxon>
        <taxon>Actinomycetota</taxon>
        <taxon>Actinomycetes</taxon>
        <taxon>Micrococcales</taxon>
        <taxon>Microbacteriaceae</taxon>
        <taxon>Microbacterium</taxon>
    </lineage>
</organism>
<dbReference type="OrthoDB" id="3226781at2"/>
<evidence type="ECO:0000259" key="2">
    <source>
        <dbReference type="SMART" id="SM00909"/>
    </source>
</evidence>
<proteinExistence type="predicted"/>
<dbReference type="InterPro" id="IPR019606">
    <property type="entry name" value="GerMN"/>
</dbReference>
<reference evidence="3 4" key="1">
    <citation type="submission" date="2018-09" db="EMBL/GenBank/DDBJ databases">
        <title>Whole genome sequencing of Microbacterium oryzae strain MB-10T.</title>
        <authorList>
            <person name="Das S.K."/>
        </authorList>
    </citation>
    <scope>NUCLEOTIDE SEQUENCE [LARGE SCALE GENOMIC DNA]</scope>
    <source>
        <strain evidence="3 4">MB-10</strain>
    </source>
</reference>
<dbReference type="RefSeq" id="WP_156240731.1">
    <property type="nucleotide sequence ID" value="NZ_BAAAZL010000002.1"/>
</dbReference>